<proteinExistence type="predicted"/>
<sequence length="219" mass="24619">MPLPTGEQFRAKYDVKEVKPPHGDDCPICLYPASGRHAWIRLGPWPLSGNELRLRMSSCEASPALTAFLVKSDEETFLGYDDDACDSKELNWALTAHFPLTVTGVAWRITLWEDSRIASLPTPCWEVRRQRSKTTTLLKKAEIQERQDHQLLIRLIDRAVFGCAHESSVSVATIGRRSGAEDVLPKELICSPLMVKDTLETITCPARRAIFQLTSLRTT</sequence>
<gene>
    <name evidence="1" type="ORF">AC578_805</name>
</gene>
<dbReference type="Proteomes" id="UP000070133">
    <property type="component" value="Unassembled WGS sequence"/>
</dbReference>
<evidence type="ECO:0000313" key="2">
    <source>
        <dbReference type="Proteomes" id="UP000070133"/>
    </source>
</evidence>
<keyword evidence="2" id="KW-1185">Reference proteome</keyword>
<accession>A0A139HC29</accession>
<reference evidence="1 2" key="1">
    <citation type="submission" date="2015-07" db="EMBL/GenBank/DDBJ databases">
        <title>Comparative genomics of the Sigatoka disease complex on banana suggests a link between parallel evolutionary changes in Pseudocercospora fijiensis and Pseudocercospora eumusae and increased virulence on the banana host.</title>
        <authorList>
            <person name="Chang T.-C."/>
            <person name="Salvucci A."/>
            <person name="Crous P.W."/>
            <person name="Stergiopoulos I."/>
        </authorList>
    </citation>
    <scope>NUCLEOTIDE SEQUENCE [LARGE SCALE GENOMIC DNA]</scope>
    <source>
        <strain evidence="1 2">CBS 114824</strain>
    </source>
</reference>
<protein>
    <submittedName>
        <fullName evidence="1">Uncharacterized protein</fullName>
    </submittedName>
</protein>
<organism evidence="1 2">
    <name type="scientific">Pseudocercospora eumusae</name>
    <dbReference type="NCBI Taxonomy" id="321146"/>
    <lineage>
        <taxon>Eukaryota</taxon>
        <taxon>Fungi</taxon>
        <taxon>Dikarya</taxon>
        <taxon>Ascomycota</taxon>
        <taxon>Pezizomycotina</taxon>
        <taxon>Dothideomycetes</taxon>
        <taxon>Dothideomycetidae</taxon>
        <taxon>Mycosphaerellales</taxon>
        <taxon>Mycosphaerellaceae</taxon>
        <taxon>Pseudocercospora</taxon>
    </lineage>
</organism>
<dbReference type="EMBL" id="LFZN01000082">
    <property type="protein sequence ID" value="KXS99985.1"/>
    <property type="molecule type" value="Genomic_DNA"/>
</dbReference>
<comment type="caution">
    <text evidence="1">The sequence shown here is derived from an EMBL/GenBank/DDBJ whole genome shotgun (WGS) entry which is preliminary data.</text>
</comment>
<evidence type="ECO:0000313" key="1">
    <source>
        <dbReference type="EMBL" id="KXS99985.1"/>
    </source>
</evidence>
<dbReference type="AlphaFoldDB" id="A0A139HC29"/>
<name>A0A139HC29_9PEZI</name>